<proteinExistence type="predicted"/>
<sequence length="146" mass="16799">MSSIDGDVSDDELGNNILDLEVFDQLISMDDEDDEFSQQIVYNYFEQAETTFSNMDKAIKARDLARLSELGHFLKGSSASIGVKRVRDCCEHIQHLGRLKNTDGEGQVDEETALEEIVKELEEGKKEYQKAKEFLRFFYEQDDDDE</sequence>
<reference evidence="1" key="1">
    <citation type="submission" date="2022-07" db="EMBL/GenBank/DDBJ databases">
        <title>Phylogenomic reconstructions and comparative analyses of Kickxellomycotina fungi.</title>
        <authorList>
            <person name="Reynolds N.K."/>
            <person name="Stajich J.E."/>
            <person name="Barry K."/>
            <person name="Grigoriev I.V."/>
            <person name="Crous P."/>
            <person name="Smith M.E."/>
        </authorList>
    </citation>
    <scope>NUCLEOTIDE SEQUENCE</scope>
    <source>
        <strain evidence="1">NRRL 5244</strain>
    </source>
</reference>
<protein>
    <submittedName>
        <fullName evidence="1">Phosphorelay intermediate protein</fullName>
    </submittedName>
</protein>
<accession>A0ACC1J965</accession>
<gene>
    <name evidence="1" type="primary">YPD1_1</name>
    <name evidence="1" type="ORF">FBU59_003198</name>
</gene>
<keyword evidence="2" id="KW-1185">Reference proteome</keyword>
<comment type="caution">
    <text evidence="1">The sequence shown here is derived from an EMBL/GenBank/DDBJ whole genome shotgun (WGS) entry which is preliminary data.</text>
</comment>
<dbReference type="EMBL" id="JANBPW010001963">
    <property type="protein sequence ID" value="KAJ1942445.1"/>
    <property type="molecule type" value="Genomic_DNA"/>
</dbReference>
<evidence type="ECO:0000313" key="2">
    <source>
        <dbReference type="Proteomes" id="UP001150603"/>
    </source>
</evidence>
<dbReference type="Proteomes" id="UP001150603">
    <property type="component" value="Unassembled WGS sequence"/>
</dbReference>
<name>A0ACC1J965_9FUNG</name>
<organism evidence="1 2">
    <name type="scientific">Linderina macrospora</name>
    <dbReference type="NCBI Taxonomy" id="4868"/>
    <lineage>
        <taxon>Eukaryota</taxon>
        <taxon>Fungi</taxon>
        <taxon>Fungi incertae sedis</taxon>
        <taxon>Zoopagomycota</taxon>
        <taxon>Kickxellomycotina</taxon>
        <taxon>Kickxellomycetes</taxon>
        <taxon>Kickxellales</taxon>
        <taxon>Kickxellaceae</taxon>
        <taxon>Linderina</taxon>
    </lineage>
</organism>
<evidence type="ECO:0000313" key="1">
    <source>
        <dbReference type="EMBL" id="KAJ1942445.1"/>
    </source>
</evidence>